<evidence type="ECO:0000256" key="1">
    <source>
        <dbReference type="ARBA" id="ARBA00004651"/>
    </source>
</evidence>
<comment type="caution">
    <text evidence="11">Lacks conserved residue(s) required for the propagation of feature annotation.</text>
</comment>
<dbReference type="SUPFAM" id="SSF81321">
    <property type="entry name" value="Family A G protein-coupled receptor-like"/>
    <property type="match status" value="1"/>
</dbReference>
<comment type="subcellular location">
    <subcellularLocation>
        <location evidence="1 11">Cell membrane</location>
        <topology evidence="1 11">Multi-pass membrane protein</topology>
    </subcellularLocation>
</comment>
<dbReference type="EMBL" id="CAUEEQ010060011">
    <property type="protein sequence ID" value="CAJ0964320.1"/>
    <property type="molecule type" value="Genomic_DNA"/>
</dbReference>
<sequence length="226" mass="25374">MQKFRDHLLYQNGSSLSFNGTDFIIEGLSDAPELQYPGFIIFLFIYLVIILGNASIFGVICLNSHLHTPMYIFLMNLSIIDIAYTSNILPKLLSMLITKVNTISFWGCIYQMYFFLAMACAEVLLLAAMAYDRYLAICHPLHYVALMSLRQSAGLAMSAWIIGFLDPSGHAVLMSRLSFCASHVIDHFFCDIIPLLKISCSDTSEVELISAKRIALTQCDPSLSWM</sequence>
<dbReference type="Proteomes" id="UP001176940">
    <property type="component" value="Unassembled WGS sequence"/>
</dbReference>
<evidence type="ECO:0000256" key="6">
    <source>
        <dbReference type="ARBA" id="ARBA00023040"/>
    </source>
</evidence>
<protein>
    <recommendedName>
        <fullName evidence="11">Olfactory receptor</fullName>
    </recommendedName>
</protein>
<dbReference type="InterPro" id="IPR000276">
    <property type="entry name" value="GPCR_Rhodpsn"/>
</dbReference>
<accession>A0ABN9MFK9</accession>
<dbReference type="PROSITE" id="PS00237">
    <property type="entry name" value="G_PROTEIN_RECEP_F1_1"/>
    <property type="match status" value="1"/>
</dbReference>
<keyword evidence="11" id="KW-0716">Sensory transduction</keyword>
<keyword evidence="7 11" id="KW-0472">Membrane</keyword>
<organism evidence="13 14">
    <name type="scientific">Ranitomeya imitator</name>
    <name type="common">mimic poison frog</name>
    <dbReference type="NCBI Taxonomy" id="111125"/>
    <lineage>
        <taxon>Eukaryota</taxon>
        <taxon>Metazoa</taxon>
        <taxon>Chordata</taxon>
        <taxon>Craniata</taxon>
        <taxon>Vertebrata</taxon>
        <taxon>Euteleostomi</taxon>
        <taxon>Amphibia</taxon>
        <taxon>Batrachia</taxon>
        <taxon>Anura</taxon>
        <taxon>Neobatrachia</taxon>
        <taxon>Hyloidea</taxon>
        <taxon>Dendrobatidae</taxon>
        <taxon>Dendrobatinae</taxon>
        <taxon>Ranitomeya</taxon>
    </lineage>
</organism>
<evidence type="ECO:0000256" key="8">
    <source>
        <dbReference type="ARBA" id="ARBA00023170"/>
    </source>
</evidence>
<evidence type="ECO:0000259" key="12">
    <source>
        <dbReference type="PROSITE" id="PS50262"/>
    </source>
</evidence>
<dbReference type="Gene3D" id="1.20.1070.10">
    <property type="entry name" value="Rhodopsin 7-helix transmembrane proteins"/>
    <property type="match status" value="1"/>
</dbReference>
<feature type="transmembrane region" description="Helical" evidence="11">
    <location>
        <begin position="70"/>
        <end position="89"/>
    </location>
</feature>
<name>A0ABN9MFK9_9NEOB</name>
<keyword evidence="5 11" id="KW-1133">Transmembrane helix</keyword>
<evidence type="ECO:0000256" key="2">
    <source>
        <dbReference type="ARBA" id="ARBA00022475"/>
    </source>
</evidence>
<keyword evidence="6 10" id="KW-0297">G-protein coupled receptor</keyword>
<keyword evidence="2 11" id="KW-1003">Cell membrane</keyword>
<evidence type="ECO:0000256" key="5">
    <source>
        <dbReference type="ARBA" id="ARBA00022989"/>
    </source>
</evidence>
<evidence type="ECO:0000256" key="4">
    <source>
        <dbReference type="ARBA" id="ARBA00022725"/>
    </source>
</evidence>
<feature type="transmembrane region" description="Helical" evidence="11">
    <location>
        <begin position="39"/>
        <end position="63"/>
    </location>
</feature>
<comment type="caution">
    <text evidence="13">The sequence shown here is derived from an EMBL/GenBank/DDBJ whole genome shotgun (WGS) entry which is preliminary data.</text>
</comment>
<evidence type="ECO:0000256" key="3">
    <source>
        <dbReference type="ARBA" id="ARBA00022692"/>
    </source>
</evidence>
<dbReference type="PROSITE" id="PS50262">
    <property type="entry name" value="G_PROTEIN_RECEP_F1_2"/>
    <property type="match status" value="1"/>
</dbReference>
<evidence type="ECO:0000256" key="11">
    <source>
        <dbReference type="RuleBase" id="RU363047"/>
    </source>
</evidence>
<evidence type="ECO:0000256" key="7">
    <source>
        <dbReference type="ARBA" id="ARBA00023136"/>
    </source>
</evidence>
<evidence type="ECO:0000256" key="10">
    <source>
        <dbReference type="RuleBase" id="RU000688"/>
    </source>
</evidence>
<dbReference type="PRINTS" id="PR00245">
    <property type="entry name" value="OLFACTORYR"/>
</dbReference>
<feature type="transmembrane region" description="Helical" evidence="11">
    <location>
        <begin position="109"/>
        <end position="131"/>
    </location>
</feature>
<proteinExistence type="inferred from homology"/>
<comment type="similarity">
    <text evidence="10">Belongs to the G-protein coupled receptor 1 family.</text>
</comment>
<reference evidence="13" key="1">
    <citation type="submission" date="2023-07" db="EMBL/GenBank/DDBJ databases">
        <authorList>
            <person name="Stuckert A."/>
        </authorList>
    </citation>
    <scope>NUCLEOTIDE SEQUENCE</scope>
</reference>
<dbReference type="Pfam" id="PF13853">
    <property type="entry name" value="7tm_4"/>
    <property type="match status" value="1"/>
</dbReference>
<evidence type="ECO:0000313" key="14">
    <source>
        <dbReference type="Proteomes" id="UP001176940"/>
    </source>
</evidence>
<evidence type="ECO:0000313" key="13">
    <source>
        <dbReference type="EMBL" id="CAJ0964320.1"/>
    </source>
</evidence>
<keyword evidence="9 10" id="KW-0807">Transducer</keyword>
<dbReference type="PRINTS" id="PR00237">
    <property type="entry name" value="GPCRRHODOPSN"/>
</dbReference>
<dbReference type="PANTHER" id="PTHR26452">
    <property type="entry name" value="OLFACTORY RECEPTOR"/>
    <property type="match status" value="1"/>
</dbReference>
<keyword evidence="3 10" id="KW-0812">Transmembrane</keyword>
<keyword evidence="8 10" id="KW-0675">Receptor</keyword>
<gene>
    <name evidence="13" type="ORF">RIMI_LOCUS19082535</name>
</gene>
<evidence type="ECO:0000256" key="9">
    <source>
        <dbReference type="ARBA" id="ARBA00023224"/>
    </source>
</evidence>
<keyword evidence="14" id="KW-1185">Reference proteome</keyword>
<keyword evidence="4 11" id="KW-0552">Olfaction</keyword>
<dbReference type="InterPro" id="IPR000725">
    <property type="entry name" value="Olfact_rcpt"/>
</dbReference>
<dbReference type="InterPro" id="IPR050516">
    <property type="entry name" value="Olfactory_GPCR"/>
</dbReference>
<feature type="domain" description="G-protein coupled receptors family 1 profile" evidence="12">
    <location>
        <begin position="52"/>
        <end position="226"/>
    </location>
</feature>
<dbReference type="InterPro" id="IPR017452">
    <property type="entry name" value="GPCR_Rhodpsn_7TM"/>
</dbReference>